<reference evidence="2 3" key="1">
    <citation type="journal article" date="2019" name="Vet. Microbiol.">
        <title>Development of multi locus sequence typing (MLST) of Rodentibacter pneumotropicus.</title>
        <authorList>
            <person name="Adhikary S."/>
            <person name="Bisgaard M."/>
            <person name="Boot R."/>
            <person name="Benga L."/>
            <person name="Nicklas W."/>
            <person name="Christensen H."/>
        </authorList>
    </citation>
    <scope>NUCLEOTIDE SEQUENCE [LARGE SCALE GENOMIC DNA]</scope>
    <source>
        <strain evidence="2 3">1596_07</strain>
    </source>
</reference>
<proteinExistence type="predicted"/>
<organism evidence="2 3">
    <name type="scientific">Rodentibacter pneumotropicus</name>
    <dbReference type="NCBI Taxonomy" id="758"/>
    <lineage>
        <taxon>Bacteria</taxon>
        <taxon>Pseudomonadati</taxon>
        <taxon>Pseudomonadota</taxon>
        <taxon>Gammaproteobacteria</taxon>
        <taxon>Pasteurellales</taxon>
        <taxon>Pasteurellaceae</taxon>
        <taxon>Rodentibacter</taxon>
    </lineage>
</organism>
<dbReference type="EMBL" id="QXNG01000030">
    <property type="protein sequence ID" value="THA16338.1"/>
    <property type="molecule type" value="Genomic_DNA"/>
</dbReference>
<dbReference type="RefSeq" id="WP_136125642.1">
    <property type="nucleotide sequence ID" value="NZ_CAJUGY010000024.1"/>
</dbReference>
<evidence type="ECO:0000256" key="1">
    <source>
        <dbReference type="SAM" id="Coils"/>
    </source>
</evidence>
<dbReference type="Proteomes" id="UP000310576">
    <property type="component" value="Unassembled WGS sequence"/>
</dbReference>
<sequence>MAKMLTPIIRYNLKDRMRRFNGTPRNFDIPRIVANINSQAMQERVKLGDLHGYYGHWPRTKFGPEPKEGGVVDGKIVNLEPCFRTVYLKAYEDGTIEHQAEFFDNDPGRKAYAQSQENSGGFSSVILGRNQSFHGFDYVLFPNYSGNRPYSMMLDDAEDVEPVVLVLDEVETKDGISPELLPDYVDFLLDSIEQLKKDRENLLIENKQIAVTLEEAMRANDLLTDDVLTLQADLKKEQETPKFDYIALDDAITRANRFKSAKIETVETEEPKPIDKAMAQFNRTWGI</sequence>
<comment type="caution">
    <text evidence="2">The sequence shown here is derived from an EMBL/GenBank/DDBJ whole genome shotgun (WGS) entry which is preliminary data.</text>
</comment>
<evidence type="ECO:0000313" key="2">
    <source>
        <dbReference type="EMBL" id="THA16338.1"/>
    </source>
</evidence>
<accession>A0A4S2QGS3</accession>
<name>A0A4S2QGS3_9PAST</name>
<protein>
    <submittedName>
        <fullName evidence="2">Uncharacterized protein</fullName>
    </submittedName>
</protein>
<gene>
    <name evidence="2" type="ORF">D3M76_03470</name>
</gene>
<keyword evidence="1" id="KW-0175">Coiled coil</keyword>
<evidence type="ECO:0000313" key="3">
    <source>
        <dbReference type="Proteomes" id="UP000310576"/>
    </source>
</evidence>
<feature type="coiled-coil region" evidence="1">
    <location>
        <begin position="185"/>
        <end position="212"/>
    </location>
</feature>
<dbReference type="AlphaFoldDB" id="A0A4S2QGS3"/>